<accession>A0A382P4D3</accession>
<organism evidence="4">
    <name type="scientific">marine metagenome</name>
    <dbReference type="NCBI Taxonomy" id="408172"/>
    <lineage>
        <taxon>unclassified sequences</taxon>
        <taxon>metagenomes</taxon>
        <taxon>ecological metagenomes</taxon>
    </lineage>
</organism>
<dbReference type="GO" id="GO:0006032">
    <property type="term" value="P:chitin catabolic process"/>
    <property type="evidence" value="ECO:0007669"/>
    <property type="project" value="TreeGrafter"/>
</dbReference>
<protein>
    <recommendedName>
        <fullName evidence="3">GH18 domain-containing protein</fullName>
    </recommendedName>
</protein>
<gene>
    <name evidence="4" type="ORF">METZ01_LOCUS319656</name>
</gene>
<name>A0A382P4D3_9ZZZZ</name>
<keyword evidence="2" id="KW-0326">Glycosidase</keyword>
<evidence type="ECO:0000313" key="4">
    <source>
        <dbReference type="EMBL" id="SVC66802.1"/>
    </source>
</evidence>
<reference evidence="4" key="1">
    <citation type="submission" date="2018-05" db="EMBL/GenBank/DDBJ databases">
        <authorList>
            <person name="Lanie J.A."/>
            <person name="Ng W.-L."/>
            <person name="Kazmierczak K.M."/>
            <person name="Andrzejewski T.M."/>
            <person name="Davidsen T.M."/>
            <person name="Wayne K.J."/>
            <person name="Tettelin H."/>
            <person name="Glass J.I."/>
            <person name="Rusch D."/>
            <person name="Podicherti R."/>
            <person name="Tsui H.-C.T."/>
            <person name="Winkler M.E."/>
        </authorList>
    </citation>
    <scope>NUCLEOTIDE SEQUENCE</scope>
</reference>
<dbReference type="InterPro" id="IPR011583">
    <property type="entry name" value="Chitinase_II/V-like_cat"/>
</dbReference>
<feature type="non-terminal residue" evidence="4">
    <location>
        <position position="1"/>
    </location>
</feature>
<dbReference type="InterPro" id="IPR029070">
    <property type="entry name" value="Chitinase_insertion_sf"/>
</dbReference>
<dbReference type="PROSITE" id="PS01095">
    <property type="entry name" value="GH18_1"/>
    <property type="match status" value="1"/>
</dbReference>
<dbReference type="Gene3D" id="2.60.40.4070">
    <property type="match status" value="1"/>
</dbReference>
<dbReference type="InterPro" id="IPR001579">
    <property type="entry name" value="Glyco_hydro_18_chit_AS"/>
</dbReference>
<evidence type="ECO:0000259" key="3">
    <source>
        <dbReference type="PROSITE" id="PS51910"/>
    </source>
</evidence>
<dbReference type="Pfam" id="PF00704">
    <property type="entry name" value="Glyco_hydro_18"/>
    <property type="match status" value="1"/>
</dbReference>
<evidence type="ECO:0000256" key="1">
    <source>
        <dbReference type="ARBA" id="ARBA00022801"/>
    </source>
</evidence>
<dbReference type="SUPFAM" id="SSF51445">
    <property type="entry name" value="(Trans)glycosidases"/>
    <property type="match status" value="1"/>
</dbReference>
<dbReference type="PANTHER" id="PTHR11177">
    <property type="entry name" value="CHITINASE"/>
    <property type="match status" value="1"/>
</dbReference>
<dbReference type="GO" id="GO:0008061">
    <property type="term" value="F:chitin binding"/>
    <property type="evidence" value="ECO:0007669"/>
    <property type="project" value="InterPro"/>
</dbReference>
<evidence type="ECO:0000256" key="2">
    <source>
        <dbReference type="ARBA" id="ARBA00023295"/>
    </source>
</evidence>
<dbReference type="GO" id="GO:0004568">
    <property type="term" value="F:chitinase activity"/>
    <property type="evidence" value="ECO:0007669"/>
    <property type="project" value="TreeGrafter"/>
</dbReference>
<sequence length="360" mass="41121">SYSNMLSPSHSETIHAGGGKFLLALGGWGNDVGFTIVAADAQLRSTFINNLIDICDTYGYDGIDMDWEYPQSNNERQNLNYLIAEMDSSFNEHNPDWLITMAVPVSNWNGQWFDFSFLQFYVDFFNAMTYDMHGSWTNDAGHNSPLYQSPPGDPDGSCETAMNYLINTRGIPEGQINLGLPFWGKRYYASDINESFTGDVADKRYNEIPNLIDNGWEYNWDNNALCPYLRKDDYSRIITYDNPESIGYKCEYAIELELGGVMIWALGYDETTNGQALIQSIDEYFLDVDHHEPVIVPNNLSLKAYPNPFNPTCRFEFDLDKAEMIQLNIYSVTGENVVTLIHKKLDRGNHIYYWNGKNPS</sequence>
<dbReference type="InterPro" id="IPR001223">
    <property type="entry name" value="Glyco_hydro18_cat"/>
</dbReference>
<proteinExistence type="predicted"/>
<dbReference type="Gene3D" id="3.20.20.80">
    <property type="entry name" value="Glycosidases"/>
    <property type="match status" value="1"/>
</dbReference>
<dbReference type="InterPro" id="IPR050314">
    <property type="entry name" value="Glycosyl_Hydrlase_18"/>
</dbReference>
<dbReference type="EMBL" id="UINC01103980">
    <property type="protein sequence ID" value="SVC66802.1"/>
    <property type="molecule type" value="Genomic_DNA"/>
</dbReference>
<dbReference type="Gene3D" id="3.10.50.10">
    <property type="match status" value="1"/>
</dbReference>
<dbReference type="InterPro" id="IPR017853">
    <property type="entry name" value="GH"/>
</dbReference>
<dbReference type="GO" id="GO:0005576">
    <property type="term" value="C:extracellular region"/>
    <property type="evidence" value="ECO:0007669"/>
    <property type="project" value="TreeGrafter"/>
</dbReference>
<dbReference type="GO" id="GO:0005975">
    <property type="term" value="P:carbohydrate metabolic process"/>
    <property type="evidence" value="ECO:0007669"/>
    <property type="project" value="InterPro"/>
</dbReference>
<dbReference type="PROSITE" id="PS51910">
    <property type="entry name" value="GH18_2"/>
    <property type="match status" value="1"/>
</dbReference>
<dbReference type="AlphaFoldDB" id="A0A382P4D3"/>
<keyword evidence="1" id="KW-0378">Hydrolase</keyword>
<feature type="domain" description="GH18" evidence="3">
    <location>
        <begin position="1"/>
        <end position="288"/>
    </location>
</feature>
<dbReference type="PANTHER" id="PTHR11177:SF317">
    <property type="entry name" value="CHITINASE 12-RELATED"/>
    <property type="match status" value="1"/>
</dbReference>
<dbReference type="SMART" id="SM00636">
    <property type="entry name" value="Glyco_18"/>
    <property type="match status" value="1"/>
</dbReference>
<feature type="non-terminal residue" evidence="4">
    <location>
        <position position="360"/>
    </location>
</feature>